<sequence length="168" mass="18138">MKIVTIILGVLTTLLGIFCVFRPGVAALSLAWLLGIILIISGLNITINYFGKKEGSGWDAFFGILSIIGGIVLLCNYYGAFFADTVIIYFIMAFVLVSGIIRVCGAWKMKQKKQPWLGGMIFGILSILIAVVALFHPLMGVALVGYMVAFTIITQGINTLSLGLSLKK</sequence>
<evidence type="ECO:0000313" key="2">
    <source>
        <dbReference type="EMBL" id="MCQ4635720.1"/>
    </source>
</evidence>
<comment type="caution">
    <text evidence="2">The sequence shown here is derived from an EMBL/GenBank/DDBJ whole genome shotgun (WGS) entry which is preliminary data.</text>
</comment>
<organism evidence="2 3">
    <name type="scientific">Anaerovorax odorimutans</name>
    <dbReference type="NCBI Taxonomy" id="109327"/>
    <lineage>
        <taxon>Bacteria</taxon>
        <taxon>Bacillati</taxon>
        <taxon>Bacillota</taxon>
        <taxon>Clostridia</taxon>
        <taxon>Peptostreptococcales</taxon>
        <taxon>Anaerovoracaceae</taxon>
        <taxon>Anaerovorax</taxon>
    </lineage>
</organism>
<protein>
    <submittedName>
        <fullName evidence="2">DUF308 domain-containing protein</fullName>
    </submittedName>
</protein>
<keyword evidence="1" id="KW-0812">Transmembrane</keyword>
<feature type="transmembrane region" description="Helical" evidence="1">
    <location>
        <begin position="58"/>
        <end position="80"/>
    </location>
</feature>
<dbReference type="PANTHER" id="PTHR34989">
    <property type="entry name" value="PROTEIN HDED"/>
    <property type="match status" value="1"/>
</dbReference>
<feature type="transmembrane region" description="Helical" evidence="1">
    <location>
        <begin position="116"/>
        <end position="135"/>
    </location>
</feature>
<dbReference type="Proteomes" id="UP001524502">
    <property type="component" value="Unassembled WGS sequence"/>
</dbReference>
<gene>
    <name evidence="2" type="ORF">NE619_03180</name>
</gene>
<dbReference type="Pfam" id="PF03729">
    <property type="entry name" value="DUF308"/>
    <property type="match status" value="2"/>
</dbReference>
<keyword evidence="3" id="KW-1185">Reference proteome</keyword>
<dbReference type="InterPro" id="IPR005325">
    <property type="entry name" value="DUF308_memb"/>
</dbReference>
<feature type="transmembrane region" description="Helical" evidence="1">
    <location>
        <begin position="86"/>
        <end position="104"/>
    </location>
</feature>
<name>A0ABT1RKL5_9FIRM</name>
<reference evidence="2 3" key="1">
    <citation type="submission" date="2022-06" db="EMBL/GenBank/DDBJ databases">
        <title>Isolation of gut microbiota from human fecal samples.</title>
        <authorList>
            <person name="Pamer E.G."/>
            <person name="Barat B."/>
            <person name="Waligurski E."/>
            <person name="Medina S."/>
            <person name="Paddock L."/>
            <person name="Mostad J."/>
        </authorList>
    </citation>
    <scope>NUCLEOTIDE SEQUENCE [LARGE SCALE GENOMIC DNA]</scope>
    <source>
        <strain evidence="2 3">SL.3.17</strain>
    </source>
</reference>
<feature type="transmembrane region" description="Helical" evidence="1">
    <location>
        <begin position="141"/>
        <end position="166"/>
    </location>
</feature>
<feature type="transmembrane region" description="Helical" evidence="1">
    <location>
        <begin position="29"/>
        <end position="51"/>
    </location>
</feature>
<dbReference type="InterPro" id="IPR052712">
    <property type="entry name" value="Acid_resist_chaperone_HdeD"/>
</dbReference>
<dbReference type="RefSeq" id="WP_256130908.1">
    <property type="nucleotide sequence ID" value="NZ_JANFXK010000002.1"/>
</dbReference>
<keyword evidence="1" id="KW-1133">Transmembrane helix</keyword>
<proteinExistence type="predicted"/>
<accession>A0ABT1RKL5</accession>
<evidence type="ECO:0000313" key="3">
    <source>
        <dbReference type="Proteomes" id="UP001524502"/>
    </source>
</evidence>
<keyword evidence="1" id="KW-0472">Membrane</keyword>
<dbReference type="PANTHER" id="PTHR34989:SF1">
    <property type="entry name" value="PROTEIN HDED"/>
    <property type="match status" value="1"/>
</dbReference>
<evidence type="ECO:0000256" key="1">
    <source>
        <dbReference type="SAM" id="Phobius"/>
    </source>
</evidence>
<dbReference type="EMBL" id="JANFXK010000002">
    <property type="protein sequence ID" value="MCQ4635720.1"/>
    <property type="molecule type" value="Genomic_DNA"/>
</dbReference>